<name>A0AA36BUT3_OCTVU</name>
<dbReference type="Pfam" id="PF00078">
    <property type="entry name" value="RVT_1"/>
    <property type="match status" value="1"/>
</dbReference>
<organism evidence="2 3">
    <name type="scientific">Octopus vulgaris</name>
    <name type="common">Common octopus</name>
    <dbReference type="NCBI Taxonomy" id="6645"/>
    <lineage>
        <taxon>Eukaryota</taxon>
        <taxon>Metazoa</taxon>
        <taxon>Spiralia</taxon>
        <taxon>Lophotrochozoa</taxon>
        <taxon>Mollusca</taxon>
        <taxon>Cephalopoda</taxon>
        <taxon>Coleoidea</taxon>
        <taxon>Octopodiformes</taxon>
        <taxon>Octopoda</taxon>
        <taxon>Incirrata</taxon>
        <taxon>Octopodidae</taxon>
        <taxon>Octopus</taxon>
    </lineage>
</organism>
<feature type="domain" description="Reverse transcriptase" evidence="1">
    <location>
        <begin position="12"/>
        <end position="92"/>
    </location>
</feature>
<evidence type="ECO:0000259" key="1">
    <source>
        <dbReference type="Pfam" id="PF00078"/>
    </source>
</evidence>
<dbReference type="InterPro" id="IPR000477">
    <property type="entry name" value="RT_dom"/>
</dbReference>
<accession>A0AA36BUT3</accession>
<dbReference type="PANTHER" id="PTHR47027">
    <property type="entry name" value="REVERSE TRANSCRIPTASE DOMAIN-CONTAINING PROTEIN"/>
    <property type="match status" value="1"/>
</dbReference>
<reference evidence="2" key="1">
    <citation type="submission" date="2023-08" db="EMBL/GenBank/DDBJ databases">
        <authorList>
            <person name="Alioto T."/>
            <person name="Alioto T."/>
            <person name="Gomez Garrido J."/>
        </authorList>
    </citation>
    <scope>NUCLEOTIDE SEQUENCE</scope>
</reference>
<dbReference type="AlphaFoldDB" id="A0AA36BUT3"/>
<proteinExistence type="predicted"/>
<dbReference type="Proteomes" id="UP001162480">
    <property type="component" value="Chromosome 25"/>
</dbReference>
<sequence>MKGLQNMDLVQILIDLTKAFETVNRAFLWKILGKPGCPDHIVSIIKSFHDGMEAWVNVGGAMAGPSPVENGVKQGDTLAPTLFSLYFAATFTHTFAKKQSI</sequence>
<dbReference type="EMBL" id="OX597838">
    <property type="protein sequence ID" value="CAI9741001.1"/>
    <property type="molecule type" value="Genomic_DNA"/>
</dbReference>
<dbReference type="PANTHER" id="PTHR47027:SF20">
    <property type="entry name" value="REVERSE TRANSCRIPTASE-LIKE PROTEIN WITH RNA-DIRECTED DNA POLYMERASE DOMAIN"/>
    <property type="match status" value="1"/>
</dbReference>
<protein>
    <recommendedName>
        <fullName evidence="1">Reverse transcriptase domain-containing protein</fullName>
    </recommendedName>
</protein>
<evidence type="ECO:0000313" key="2">
    <source>
        <dbReference type="EMBL" id="CAI9741001.1"/>
    </source>
</evidence>
<keyword evidence="3" id="KW-1185">Reference proteome</keyword>
<evidence type="ECO:0000313" key="3">
    <source>
        <dbReference type="Proteomes" id="UP001162480"/>
    </source>
</evidence>
<gene>
    <name evidence="2" type="ORF">OCTVUL_1B027998</name>
</gene>